<name>A0AAV1LQ23_9NEOP</name>
<sequence>MDENQIRLMLEEENSDSNYEDENDSEVEDFVEIQEDSYNSEQEDNYEHEQEGQSAEESNSQVESEDHQTYINYYLGKDRHTRWNKTPVSNPVRRRARNIVTQLPGAKGGAKYLKEPGEIWRLFFTEDVIGRMAKYTNEQIKRISSQFIRERDCIETNEIELEALLGLLLFAGVRKNCRLNAKDLFKTDGSSPEIFRLTMSWNRFYLLLRCLRFDDKDTRVVRASVDKLAPISELFEEIIAGFKKYYSLSQFVTIDEKLEAFRGRCNFRQYIPSKPNKYGIKNLRPD</sequence>
<dbReference type="PANTHER" id="PTHR46599">
    <property type="entry name" value="PIGGYBAC TRANSPOSABLE ELEMENT-DERIVED PROTEIN 4"/>
    <property type="match status" value="1"/>
</dbReference>
<dbReference type="PANTHER" id="PTHR46599:SF3">
    <property type="entry name" value="PIGGYBAC TRANSPOSABLE ELEMENT-DERIVED PROTEIN 4"/>
    <property type="match status" value="1"/>
</dbReference>
<evidence type="ECO:0000256" key="1">
    <source>
        <dbReference type="SAM" id="MobiDB-lite"/>
    </source>
</evidence>
<evidence type="ECO:0000259" key="2">
    <source>
        <dbReference type="Pfam" id="PF13843"/>
    </source>
</evidence>
<evidence type="ECO:0000313" key="4">
    <source>
        <dbReference type="Proteomes" id="UP001314205"/>
    </source>
</evidence>
<protein>
    <recommendedName>
        <fullName evidence="2">PiggyBac transposable element-derived protein domain-containing protein</fullName>
    </recommendedName>
</protein>
<dbReference type="Pfam" id="PF13843">
    <property type="entry name" value="DDE_Tnp_1_7"/>
    <property type="match status" value="1"/>
</dbReference>
<keyword evidence="4" id="KW-1185">Reference proteome</keyword>
<evidence type="ECO:0000313" key="3">
    <source>
        <dbReference type="EMBL" id="CAK1596212.1"/>
    </source>
</evidence>
<comment type="caution">
    <text evidence="3">The sequence shown here is derived from an EMBL/GenBank/DDBJ whole genome shotgun (WGS) entry which is preliminary data.</text>
</comment>
<dbReference type="Proteomes" id="UP001314205">
    <property type="component" value="Unassembled WGS sequence"/>
</dbReference>
<dbReference type="InterPro" id="IPR029526">
    <property type="entry name" value="PGBD"/>
</dbReference>
<reference evidence="3 4" key="1">
    <citation type="submission" date="2023-11" db="EMBL/GenBank/DDBJ databases">
        <authorList>
            <person name="Hedman E."/>
            <person name="Englund M."/>
            <person name="Stromberg M."/>
            <person name="Nyberg Akerstrom W."/>
            <person name="Nylinder S."/>
            <person name="Jareborg N."/>
            <person name="Kallberg Y."/>
            <person name="Kronander E."/>
        </authorList>
    </citation>
    <scope>NUCLEOTIDE SEQUENCE [LARGE SCALE GENOMIC DNA]</scope>
</reference>
<dbReference type="AlphaFoldDB" id="A0AAV1LQ23"/>
<dbReference type="EMBL" id="CAVLGL010000093">
    <property type="protein sequence ID" value="CAK1596212.1"/>
    <property type="molecule type" value="Genomic_DNA"/>
</dbReference>
<feature type="compositionally biased region" description="Polar residues" evidence="1">
    <location>
        <begin position="52"/>
        <end position="62"/>
    </location>
</feature>
<feature type="domain" description="PiggyBac transposable element-derived protein" evidence="2">
    <location>
        <begin position="116"/>
        <end position="281"/>
    </location>
</feature>
<feature type="region of interest" description="Disordered" evidence="1">
    <location>
        <begin position="33"/>
        <end position="66"/>
    </location>
</feature>
<accession>A0AAV1LQ23</accession>
<proteinExistence type="predicted"/>
<gene>
    <name evidence="3" type="ORF">PARMNEM_LOCUS15590</name>
</gene>
<organism evidence="3 4">
    <name type="scientific">Parnassius mnemosyne</name>
    <name type="common">clouded apollo</name>
    <dbReference type="NCBI Taxonomy" id="213953"/>
    <lineage>
        <taxon>Eukaryota</taxon>
        <taxon>Metazoa</taxon>
        <taxon>Ecdysozoa</taxon>
        <taxon>Arthropoda</taxon>
        <taxon>Hexapoda</taxon>
        <taxon>Insecta</taxon>
        <taxon>Pterygota</taxon>
        <taxon>Neoptera</taxon>
        <taxon>Endopterygota</taxon>
        <taxon>Lepidoptera</taxon>
        <taxon>Glossata</taxon>
        <taxon>Ditrysia</taxon>
        <taxon>Papilionoidea</taxon>
        <taxon>Papilionidae</taxon>
        <taxon>Parnassiinae</taxon>
        <taxon>Parnassini</taxon>
        <taxon>Parnassius</taxon>
        <taxon>Driopa</taxon>
    </lineage>
</organism>